<dbReference type="AlphaFoldDB" id="A0A915L397"/>
<dbReference type="InterPro" id="IPR000953">
    <property type="entry name" value="Chromo/chromo_shadow_dom"/>
</dbReference>
<dbReference type="SMART" id="SM00298">
    <property type="entry name" value="CHROMO"/>
    <property type="match status" value="1"/>
</dbReference>
<evidence type="ECO:0000259" key="2">
    <source>
        <dbReference type="SMART" id="SM00298"/>
    </source>
</evidence>
<reference evidence="4" key="1">
    <citation type="submission" date="2022-11" db="UniProtKB">
        <authorList>
            <consortium name="WormBaseParasite"/>
        </authorList>
    </citation>
    <scope>IDENTIFICATION</scope>
</reference>
<dbReference type="InterPro" id="IPR025995">
    <property type="entry name" value="Tudor-knot"/>
</dbReference>
<evidence type="ECO:0000256" key="1">
    <source>
        <dbReference type="SAM" id="MobiDB-lite"/>
    </source>
</evidence>
<name>A0A915L397_ROMCU</name>
<evidence type="ECO:0000313" key="4">
    <source>
        <dbReference type="WBParaSite" id="nRc.2.0.1.t45543-RA"/>
    </source>
</evidence>
<evidence type="ECO:0000313" key="3">
    <source>
        <dbReference type="Proteomes" id="UP000887565"/>
    </source>
</evidence>
<dbReference type="Gene3D" id="2.30.30.140">
    <property type="match status" value="1"/>
</dbReference>
<keyword evidence="3" id="KW-1185">Reference proteome</keyword>
<feature type="domain" description="Chromo" evidence="2">
    <location>
        <begin position="27"/>
        <end position="83"/>
    </location>
</feature>
<protein>
    <submittedName>
        <fullName evidence="4">Chromo domain-containing protein</fullName>
    </submittedName>
</protein>
<feature type="compositionally biased region" description="Gly residues" evidence="1">
    <location>
        <begin position="567"/>
        <end position="576"/>
    </location>
</feature>
<organism evidence="3 4">
    <name type="scientific">Romanomermis culicivorax</name>
    <name type="common">Nematode worm</name>
    <dbReference type="NCBI Taxonomy" id="13658"/>
    <lineage>
        <taxon>Eukaryota</taxon>
        <taxon>Metazoa</taxon>
        <taxon>Ecdysozoa</taxon>
        <taxon>Nematoda</taxon>
        <taxon>Enoplea</taxon>
        <taxon>Dorylaimia</taxon>
        <taxon>Mermithida</taxon>
        <taxon>Mermithoidea</taxon>
        <taxon>Mermithidae</taxon>
        <taxon>Romanomermis</taxon>
    </lineage>
</organism>
<feature type="region of interest" description="Disordered" evidence="1">
    <location>
        <begin position="212"/>
        <end position="339"/>
    </location>
</feature>
<proteinExistence type="predicted"/>
<dbReference type="SUPFAM" id="SSF54160">
    <property type="entry name" value="Chromo domain-like"/>
    <property type="match status" value="1"/>
</dbReference>
<dbReference type="Pfam" id="PF11717">
    <property type="entry name" value="Tudor-knot"/>
    <property type="match status" value="1"/>
</dbReference>
<dbReference type="InterPro" id="IPR016197">
    <property type="entry name" value="Chromo-like_dom_sf"/>
</dbReference>
<feature type="compositionally biased region" description="Low complexity" evidence="1">
    <location>
        <begin position="549"/>
        <end position="566"/>
    </location>
</feature>
<dbReference type="Proteomes" id="UP000887565">
    <property type="component" value="Unplaced"/>
</dbReference>
<feature type="region of interest" description="Disordered" evidence="1">
    <location>
        <begin position="546"/>
        <end position="584"/>
    </location>
</feature>
<sequence length="611" mass="67420">MSRSTSSSTTLNFKIDESVRCKFASASYPAKILNIDNSGGSVSYLIHYQNWNKRYDEWVPAGRLSKIKASSTATVKKSVAAQPKNKFLKKIVDNVKTPKTSTPISAKASKKNEKSIQLSNSRSKIVIESPSPIKKSSALIKLRPKKETKSVNLPKPSLERIVEDDLVVYKTSNGRRFLTLDEIEQYCKGRKFDFQESDYNFLIPPPPSKKNKIGKKIYVVKKSTSPRLKKQKSSSTTPNDNLSTPMLGKRLRKLNKKYATTPIEQETPSKNKNRVKKLGRPLLTPKKTSPKSKKVEKSPTKKPQPAKPLPSSVDVSKKKRKPPKDVVPIKSKKQKLVEKSVTSNIKLTKNESKKRAKKKKLAIIPAPLMEQPVECVEVQETGIGQIGSPIDERLPNLNSTMKILLDKDQQRKKTFSESSTSKLPDMADTQHKGFSLGLYQSATSKLYAQQTQMKSGVYVQLPKPKGFTLSPSTSPPIVAVAAKRNFQQQPMRYDEHGLPIITDAEIEEGLRNVDTFKYSTTNSIGALRTEASLMAAFSAAESLSGGGQRSMAAASRRGGQRSLSGGWSSGCGGGGESSDFNASQRRRVARVSPHGVDNVESMEGDFSIVMG</sequence>
<accession>A0A915L397</accession>
<dbReference type="WBParaSite" id="nRc.2.0.1.t45543-RA">
    <property type="protein sequence ID" value="nRc.2.0.1.t45543-RA"/>
    <property type="gene ID" value="nRc.2.0.1.g45543"/>
</dbReference>
<feature type="compositionally biased region" description="Polar residues" evidence="1">
    <location>
        <begin position="233"/>
        <end position="244"/>
    </location>
</feature>